<proteinExistence type="predicted"/>
<sequence>MLFFIIQLSAQGQLVSLLQPHLEPFRASKKIKTIRQFGSEGIRKKNTKFKLLTEANFNAQGKLLRNCRYIPELGSWYHYHGKETQLYEYDDKGRVITYIQKVEYPNPKVSRTLYYLRYKYHDLENTTTIYYCDPDGSFYRKADDSGDSTATLQYAEQASSALTSNQNSQVIQDTLQNQYVIKEYSHKQKLTYEKIIQLNKENQITQIKHIYYPGKITEITHIRYDPNGNEIERIELNRSGKIRNRYFNTFNPEGLLLHTTWTGPKDVLIQIIKYEYAFFE</sequence>
<comment type="caution">
    <text evidence="1">The sequence shown here is derived from an EMBL/GenBank/DDBJ whole genome shotgun (WGS) entry which is preliminary data.</text>
</comment>
<dbReference type="AlphaFoldDB" id="A0A369QK74"/>
<dbReference type="Proteomes" id="UP000253919">
    <property type="component" value="Unassembled WGS sequence"/>
</dbReference>
<protein>
    <submittedName>
        <fullName evidence="1">Uncharacterized protein</fullName>
    </submittedName>
</protein>
<evidence type="ECO:0000313" key="1">
    <source>
        <dbReference type="EMBL" id="RDC63647.1"/>
    </source>
</evidence>
<accession>A0A369QK74</accession>
<evidence type="ECO:0000313" key="2">
    <source>
        <dbReference type="Proteomes" id="UP000253919"/>
    </source>
</evidence>
<dbReference type="Gene3D" id="2.180.10.10">
    <property type="entry name" value="RHS repeat-associated core"/>
    <property type="match status" value="1"/>
</dbReference>
<reference evidence="1 2" key="1">
    <citation type="submission" date="2018-04" db="EMBL/GenBank/DDBJ databases">
        <title>Adhaeribacter sp. HMF7616 genome sequencing and assembly.</title>
        <authorList>
            <person name="Kang H."/>
            <person name="Kang J."/>
            <person name="Cha I."/>
            <person name="Kim H."/>
            <person name="Joh K."/>
        </authorList>
    </citation>
    <scope>NUCLEOTIDE SEQUENCE [LARGE SCALE GENOMIC DNA]</scope>
    <source>
        <strain evidence="1 2">HMF7616</strain>
    </source>
</reference>
<organism evidence="1 2">
    <name type="scientific">Adhaeribacter pallidiroseus</name>
    <dbReference type="NCBI Taxonomy" id="2072847"/>
    <lineage>
        <taxon>Bacteria</taxon>
        <taxon>Pseudomonadati</taxon>
        <taxon>Bacteroidota</taxon>
        <taxon>Cytophagia</taxon>
        <taxon>Cytophagales</taxon>
        <taxon>Hymenobacteraceae</taxon>
        <taxon>Adhaeribacter</taxon>
    </lineage>
</organism>
<dbReference type="EMBL" id="QASA01000001">
    <property type="protein sequence ID" value="RDC63647.1"/>
    <property type="molecule type" value="Genomic_DNA"/>
</dbReference>
<name>A0A369QK74_9BACT</name>
<gene>
    <name evidence="1" type="ORF">AHMF7616_02252</name>
</gene>
<keyword evidence="2" id="KW-1185">Reference proteome</keyword>